<proteinExistence type="predicted"/>
<dbReference type="InterPro" id="IPR003754">
    <property type="entry name" value="4pyrrol_synth_uPrphyn_synth"/>
</dbReference>
<dbReference type="AlphaFoldDB" id="A0A7K0KF30"/>
<dbReference type="InterPro" id="IPR036108">
    <property type="entry name" value="4pyrrol_syn_uPrphyn_synt_sf"/>
</dbReference>
<protein>
    <submittedName>
        <fullName evidence="3">Uroporphyrinogen-III synthase</fullName>
    </submittedName>
</protein>
<name>A0A7K0KF30_9BACT</name>
<dbReference type="CDD" id="cd06578">
    <property type="entry name" value="HemD"/>
    <property type="match status" value="1"/>
</dbReference>
<dbReference type="Proteomes" id="UP000438914">
    <property type="component" value="Unassembled WGS sequence"/>
</dbReference>
<evidence type="ECO:0000313" key="3">
    <source>
        <dbReference type="EMBL" id="MST84459.1"/>
    </source>
</evidence>
<dbReference type="GO" id="GO:0004852">
    <property type="term" value="F:uroporphyrinogen-III synthase activity"/>
    <property type="evidence" value="ECO:0007669"/>
    <property type="project" value="InterPro"/>
</dbReference>
<dbReference type="PANTHER" id="PTHR38020:SF1">
    <property type="entry name" value="UROPORPHYRINOGEN-III SYNTHASE"/>
    <property type="match status" value="1"/>
</dbReference>
<feature type="region of interest" description="Disordered" evidence="1">
    <location>
        <begin position="1"/>
        <end position="22"/>
    </location>
</feature>
<evidence type="ECO:0000256" key="1">
    <source>
        <dbReference type="SAM" id="MobiDB-lite"/>
    </source>
</evidence>
<organism evidence="3 4">
    <name type="scientific">Hallella mizrahii</name>
    <dbReference type="NCBI Taxonomy" id="2606637"/>
    <lineage>
        <taxon>Bacteria</taxon>
        <taxon>Pseudomonadati</taxon>
        <taxon>Bacteroidota</taxon>
        <taxon>Bacteroidia</taxon>
        <taxon>Bacteroidales</taxon>
        <taxon>Prevotellaceae</taxon>
        <taxon>Hallella</taxon>
    </lineage>
</organism>
<comment type="caution">
    <text evidence="3">The sequence shown here is derived from an EMBL/GenBank/DDBJ whole genome shotgun (WGS) entry which is preliminary data.</text>
</comment>
<dbReference type="GO" id="GO:0033014">
    <property type="term" value="P:tetrapyrrole biosynthetic process"/>
    <property type="evidence" value="ECO:0007669"/>
    <property type="project" value="InterPro"/>
</dbReference>
<dbReference type="EMBL" id="VUNG01000015">
    <property type="protein sequence ID" value="MST84459.1"/>
    <property type="molecule type" value="Genomic_DNA"/>
</dbReference>
<evidence type="ECO:0000259" key="2">
    <source>
        <dbReference type="Pfam" id="PF02602"/>
    </source>
</evidence>
<dbReference type="Pfam" id="PF02602">
    <property type="entry name" value="HEM4"/>
    <property type="match status" value="1"/>
</dbReference>
<sequence length="291" mass="31315">MASAWATESSKRSMLPTPSARNSMKKKILITAPEGYARRFRDALLTMSGPTGPSFSPVSAPLIKTELDTAAEAHKSLPTIGDDDIVVFTSRKAIEATALWRQRQGLVLPPAATYVAIGKDASWMSALLSLPQGLSGCEPSLMGIVKALGERPDADKKRVWVLGPRVVGMREPPTVPDFLTALGNRVGEVCYVPAYTTRPADSATRQTVYTLIRQGVDCVALTSGGEAQVLRKVVETSPEGMALISSTPIACFGPYTAKCAKSEGLPVDIISDRYHSFTEFAAYLKDHLSWV</sequence>
<gene>
    <name evidence="3" type="ORF">FYJ73_07215</name>
</gene>
<dbReference type="Gene3D" id="3.40.50.10090">
    <property type="match status" value="2"/>
</dbReference>
<accession>A0A7K0KF30</accession>
<evidence type="ECO:0000313" key="4">
    <source>
        <dbReference type="Proteomes" id="UP000438914"/>
    </source>
</evidence>
<feature type="domain" description="Tetrapyrrole biosynthesis uroporphyrinogen III synthase" evidence="2">
    <location>
        <begin position="55"/>
        <end position="275"/>
    </location>
</feature>
<dbReference type="SUPFAM" id="SSF69618">
    <property type="entry name" value="HemD-like"/>
    <property type="match status" value="1"/>
</dbReference>
<dbReference type="PANTHER" id="PTHR38020">
    <property type="entry name" value="UROPORPHYRINOGEN-III SYNTHASE"/>
    <property type="match status" value="1"/>
</dbReference>
<reference evidence="3 4" key="1">
    <citation type="submission" date="2019-08" db="EMBL/GenBank/DDBJ databases">
        <title>In-depth cultivation of the pig gut microbiome towards novel bacterial diversity and tailored functional studies.</title>
        <authorList>
            <person name="Wylensek D."/>
            <person name="Hitch T.C.A."/>
            <person name="Clavel T."/>
        </authorList>
    </citation>
    <scope>NUCLEOTIDE SEQUENCE [LARGE SCALE GENOMIC DNA]</scope>
    <source>
        <strain evidence="3 4">LKV-178-WT-2A</strain>
    </source>
</reference>
<keyword evidence="4" id="KW-1185">Reference proteome</keyword>